<proteinExistence type="predicted"/>
<gene>
    <name evidence="2" type="ORF">Tco025E_01604</name>
</gene>
<name>A0A422Q835_9TRYP</name>
<dbReference type="RefSeq" id="XP_029231327.1">
    <property type="nucleotide sequence ID" value="XM_029368542.1"/>
</dbReference>
<keyword evidence="3" id="KW-1185">Reference proteome</keyword>
<accession>A0A422Q835</accession>
<feature type="region of interest" description="Disordered" evidence="1">
    <location>
        <begin position="275"/>
        <end position="301"/>
    </location>
</feature>
<sequence length="488" mass="51615">MATAAAETLQREVDAAIEEAARQRGGLRRRAAAACDRIRRRHALARAEVLAPSFRADLLRRGRGIQKNRAHLMQTLKRFAAVLPSGDVWEECGHPNVVVVLRAVQEAFEAEEELAHWRQPLPCEEAWHEACAAVGDGGRRADVPPQPPGGSELRQRQQQERLEAALEHLLVPSCAKMGAEEDEAAAAAAAAPLGSWISLPCFCTMAHFCRYDQLPVVVAAAAAAARGGGGGSSMTAGVREGGDEALHDAEAEAERGDGRVAQVALDAAAAHLGRLGGRAGEGTDGSNQAGDAGEEEATESALEEVRLRVSLEVAARVTACRYAAESLAAGADGILLDGVTTVTAAAPLAVPVTVLVLPPMEQLFFCVAYTIGAAILRDEQRERRAAADAATAADDDGGGDGWRGALERWMRREGPVGTAGGGTPVGPRLLQYLLDYVFSPAECDSQRKGAAALVQPRTARRWLELALGNTPEKEGAIDAMMARYLKRQ</sequence>
<evidence type="ECO:0000256" key="1">
    <source>
        <dbReference type="SAM" id="MobiDB-lite"/>
    </source>
</evidence>
<feature type="region of interest" description="Disordered" evidence="1">
    <location>
        <begin position="136"/>
        <end position="158"/>
    </location>
</feature>
<evidence type="ECO:0000313" key="2">
    <source>
        <dbReference type="EMBL" id="RNF26121.1"/>
    </source>
</evidence>
<reference evidence="2 3" key="1">
    <citation type="journal article" date="2018" name="BMC Genomics">
        <title>Genomic comparison of Trypanosoma conorhini and Trypanosoma rangeli to Trypanosoma cruzi strains of high and low virulence.</title>
        <authorList>
            <person name="Bradwell K.R."/>
            <person name="Koparde V.N."/>
            <person name="Matveyev A.V."/>
            <person name="Serrano M.G."/>
            <person name="Alves J.M."/>
            <person name="Parikh H."/>
            <person name="Huang B."/>
            <person name="Lee V."/>
            <person name="Espinosa-Alvarez O."/>
            <person name="Ortiz P.A."/>
            <person name="Costa-Martins A.G."/>
            <person name="Teixeira M.M."/>
            <person name="Buck G.A."/>
        </authorList>
    </citation>
    <scope>NUCLEOTIDE SEQUENCE [LARGE SCALE GENOMIC DNA]</scope>
    <source>
        <strain evidence="2 3">025E</strain>
    </source>
</reference>
<dbReference type="AlphaFoldDB" id="A0A422Q835"/>
<dbReference type="OrthoDB" id="251858at2759"/>
<dbReference type="Proteomes" id="UP000284403">
    <property type="component" value="Unassembled WGS sequence"/>
</dbReference>
<protein>
    <submittedName>
        <fullName evidence="2">Uncharacterized protein</fullName>
    </submittedName>
</protein>
<dbReference type="GeneID" id="40315215"/>
<dbReference type="EMBL" id="MKKU01000056">
    <property type="protein sequence ID" value="RNF26121.1"/>
    <property type="molecule type" value="Genomic_DNA"/>
</dbReference>
<evidence type="ECO:0000313" key="3">
    <source>
        <dbReference type="Proteomes" id="UP000284403"/>
    </source>
</evidence>
<organism evidence="2 3">
    <name type="scientific">Trypanosoma conorhini</name>
    <dbReference type="NCBI Taxonomy" id="83891"/>
    <lineage>
        <taxon>Eukaryota</taxon>
        <taxon>Discoba</taxon>
        <taxon>Euglenozoa</taxon>
        <taxon>Kinetoplastea</taxon>
        <taxon>Metakinetoplastina</taxon>
        <taxon>Trypanosomatida</taxon>
        <taxon>Trypanosomatidae</taxon>
        <taxon>Trypanosoma</taxon>
    </lineage>
</organism>
<feature type="compositionally biased region" description="Acidic residues" evidence="1">
    <location>
        <begin position="292"/>
        <end position="301"/>
    </location>
</feature>
<comment type="caution">
    <text evidence="2">The sequence shown here is derived from an EMBL/GenBank/DDBJ whole genome shotgun (WGS) entry which is preliminary data.</text>
</comment>